<proteinExistence type="predicted"/>
<organism evidence="2">
    <name type="scientific">Rhipicephalus microplus</name>
    <name type="common">Cattle tick</name>
    <name type="synonym">Boophilus microplus</name>
    <dbReference type="NCBI Taxonomy" id="6941"/>
    <lineage>
        <taxon>Eukaryota</taxon>
        <taxon>Metazoa</taxon>
        <taxon>Ecdysozoa</taxon>
        <taxon>Arthropoda</taxon>
        <taxon>Chelicerata</taxon>
        <taxon>Arachnida</taxon>
        <taxon>Acari</taxon>
        <taxon>Parasitiformes</taxon>
        <taxon>Ixodida</taxon>
        <taxon>Ixodoidea</taxon>
        <taxon>Ixodidae</taxon>
        <taxon>Rhipicephalinae</taxon>
        <taxon>Rhipicephalus</taxon>
        <taxon>Boophilus</taxon>
    </lineage>
</organism>
<keyword evidence="2" id="KW-0482">Metalloprotease</keyword>
<dbReference type="GO" id="GO:0006508">
    <property type="term" value="P:proteolysis"/>
    <property type="evidence" value="ECO:0007669"/>
    <property type="project" value="UniProtKB-KW"/>
</dbReference>
<dbReference type="AlphaFoldDB" id="A0A6G5A798"/>
<feature type="chain" id="PRO_5026360799" evidence="1">
    <location>
        <begin position="29"/>
        <end position="310"/>
    </location>
</feature>
<keyword evidence="2" id="KW-0378">Hydrolase</keyword>
<protein>
    <submittedName>
        <fullName evidence="2">Putative secreted metalloprotease</fullName>
    </submittedName>
</protein>
<keyword evidence="2" id="KW-0645">Protease</keyword>
<evidence type="ECO:0000313" key="2">
    <source>
        <dbReference type="EMBL" id="NIE46669.1"/>
    </source>
</evidence>
<accession>A0A6G5A798</accession>
<dbReference type="GO" id="GO:0008237">
    <property type="term" value="F:metallopeptidase activity"/>
    <property type="evidence" value="ECO:0007669"/>
    <property type="project" value="UniProtKB-KW"/>
</dbReference>
<keyword evidence="1" id="KW-0732">Signal</keyword>
<sequence>MPSCKQVTSITFIASAVWLSSLLQGCQAAALQKHQDIVYPMVFDGRDEGTRVLKLNDKIILNLKPSSILHEDFVLRTYRHGVPEHVYYDVKALEEGLYHDDKHLASVMLSEDEMSLKVNGVVGPNLRIRPLEGMERTSEGHYAHLLEPIETEQYNVQTVLGERLEPSNVTSERAGSIYDVEIVFPEVAVVVDATFMAGFRTRKEMMKYIMIEYNCINIRYRTVSRPKMRIWLRSIYITEKSKETYFAHLYGNVIDGLKSLYSLVEFVDKEKLGMKSMTSSFSLLGMIWQQWKALESKQYYKASHLLDQCA</sequence>
<dbReference type="PROSITE" id="PS51257">
    <property type="entry name" value="PROKAR_LIPOPROTEIN"/>
    <property type="match status" value="1"/>
</dbReference>
<dbReference type="VEuPathDB" id="VectorBase:LOC119164442"/>
<feature type="signal peptide" evidence="1">
    <location>
        <begin position="1"/>
        <end position="28"/>
    </location>
</feature>
<dbReference type="EMBL" id="GIKN01004396">
    <property type="protein sequence ID" value="NIE46669.1"/>
    <property type="molecule type" value="Transcribed_RNA"/>
</dbReference>
<evidence type="ECO:0000256" key="1">
    <source>
        <dbReference type="SAM" id="SignalP"/>
    </source>
</evidence>
<name>A0A6G5A798_RHIMP</name>
<reference evidence="2" key="1">
    <citation type="submission" date="2020-03" db="EMBL/GenBank/DDBJ databases">
        <title>A transcriptome and proteome of the tick Rhipicephalus microplus shaped by the genetic composition of its hosts and developmental stage.</title>
        <authorList>
            <person name="Garcia G.R."/>
            <person name="Ribeiro J.M.C."/>
            <person name="Maruyama S.R."/>
            <person name="Gardinasse L.G."/>
            <person name="Nelson K."/>
            <person name="Ferreira B.R."/>
            <person name="Andrade T.G."/>
            <person name="Santos I.K.F.M."/>
        </authorList>
    </citation>
    <scope>NUCLEOTIDE SEQUENCE</scope>
    <source>
        <strain evidence="2">NSGR</strain>
        <tissue evidence="2">Salivary glands</tissue>
    </source>
</reference>
<dbReference type="OrthoDB" id="6487193at2759"/>